<dbReference type="SUPFAM" id="SSF52317">
    <property type="entry name" value="Class I glutamine amidotransferase-like"/>
    <property type="match status" value="1"/>
</dbReference>
<proteinExistence type="predicted"/>
<dbReference type="PANTHER" id="PTHR42695:SF5">
    <property type="entry name" value="GLUTAMINE AMIDOTRANSFERASE YLR126C-RELATED"/>
    <property type="match status" value="1"/>
</dbReference>
<dbReference type="EMBL" id="CP101509">
    <property type="protein sequence ID" value="UTV29559.1"/>
    <property type="molecule type" value="Genomic_DNA"/>
</dbReference>
<reference evidence="2" key="1">
    <citation type="submission" date="2022-07" db="EMBL/GenBank/DDBJ databases">
        <title>Genome sequencing of Photobacterium atrarenae GJH2-4.</title>
        <authorList>
            <person name="Park S.-J."/>
        </authorList>
    </citation>
    <scope>NUCLEOTIDE SEQUENCE</scope>
    <source>
        <strain evidence="2">GJH2-4</strain>
    </source>
</reference>
<evidence type="ECO:0000313" key="3">
    <source>
        <dbReference type="Proteomes" id="UP001057998"/>
    </source>
</evidence>
<dbReference type="RefSeq" id="WP_255390877.1">
    <property type="nucleotide sequence ID" value="NZ_CP101509.1"/>
</dbReference>
<accession>A0ABY5GLE9</accession>
<organism evidence="2 3">
    <name type="scientific">Photobacterium atrarenae</name>
    <dbReference type="NCBI Taxonomy" id="865757"/>
    <lineage>
        <taxon>Bacteria</taxon>
        <taxon>Pseudomonadati</taxon>
        <taxon>Pseudomonadota</taxon>
        <taxon>Gammaproteobacteria</taxon>
        <taxon>Vibrionales</taxon>
        <taxon>Vibrionaceae</taxon>
        <taxon>Photobacterium</taxon>
    </lineage>
</organism>
<dbReference type="Proteomes" id="UP001057998">
    <property type="component" value="Chromosome 2"/>
</dbReference>
<name>A0ABY5GLE9_9GAMM</name>
<dbReference type="InterPro" id="IPR017926">
    <property type="entry name" value="GATASE"/>
</dbReference>
<feature type="domain" description="Glutamine amidotransferase" evidence="1">
    <location>
        <begin position="44"/>
        <end position="183"/>
    </location>
</feature>
<dbReference type="CDD" id="cd01741">
    <property type="entry name" value="GATase1_1"/>
    <property type="match status" value="1"/>
</dbReference>
<keyword evidence="2" id="KW-0436">Ligase</keyword>
<dbReference type="Gene3D" id="3.40.50.880">
    <property type="match status" value="1"/>
</dbReference>
<gene>
    <name evidence="2" type="ORF">NNL38_21315</name>
</gene>
<keyword evidence="3" id="KW-1185">Reference proteome</keyword>
<dbReference type="Pfam" id="PF00117">
    <property type="entry name" value="GATase"/>
    <property type="match status" value="1"/>
</dbReference>
<dbReference type="NCBIfam" id="NF006098">
    <property type="entry name" value="PRK08250.1"/>
    <property type="match status" value="1"/>
</dbReference>
<dbReference type="PANTHER" id="PTHR42695">
    <property type="entry name" value="GLUTAMINE AMIDOTRANSFERASE YLR126C-RELATED"/>
    <property type="match status" value="1"/>
</dbReference>
<evidence type="ECO:0000259" key="1">
    <source>
        <dbReference type="Pfam" id="PF00117"/>
    </source>
</evidence>
<protein>
    <submittedName>
        <fullName evidence="2">Glutamine amidotransferase</fullName>
        <ecNumber evidence="2">6.3.5.2</ecNumber>
    </submittedName>
</protein>
<dbReference type="InterPro" id="IPR029062">
    <property type="entry name" value="Class_I_gatase-like"/>
</dbReference>
<evidence type="ECO:0000313" key="2">
    <source>
        <dbReference type="EMBL" id="UTV29559.1"/>
    </source>
</evidence>
<dbReference type="GO" id="GO:0003922">
    <property type="term" value="F:GMP synthase (glutamine-hydrolyzing) activity"/>
    <property type="evidence" value="ECO:0007669"/>
    <property type="project" value="UniProtKB-EC"/>
</dbReference>
<dbReference type="EC" id="6.3.5.2" evidence="2"/>
<sequence length="252" mass="27702">MHIHFLIHESFEGPGYFATWAARHDYTISATRLYLGEPLPADDAPFDLLVILGGPQNPQTSVEACPHFNSLAEQAVIRQAISRQKAVVGVCLGAQLIGEALSASYAVSPEPEIGYFPIQLTKAGEADPKLATWAPEELVGHWHNDMPGLTEHSTVLASSAGCPRQIVRYTELVYGFQCHLEFQRADLPPLIEHDQPAFASPKPYIQAPEVILAHDPERMNQLLGDFLDQLMLAYQGFHTDSVPGDSAQPLKQ</sequence>
<dbReference type="InterPro" id="IPR044992">
    <property type="entry name" value="ChyE-like"/>
</dbReference>
<keyword evidence="2" id="KW-0315">Glutamine amidotransferase</keyword>